<sequence>MNEGETEESKQNQMIEEGGRRAGNRRDPKEDPVSFSQPSPKMLNSQT</sequence>
<feature type="region of interest" description="Disordered" evidence="1">
    <location>
        <begin position="1"/>
        <end position="47"/>
    </location>
</feature>
<dbReference type="EMBL" id="BPVZ01000132">
    <property type="protein sequence ID" value="GKV39060.1"/>
    <property type="molecule type" value="Genomic_DNA"/>
</dbReference>
<keyword evidence="3" id="KW-1185">Reference proteome</keyword>
<organism evidence="2 3">
    <name type="scientific">Rubroshorea leprosula</name>
    <dbReference type="NCBI Taxonomy" id="152421"/>
    <lineage>
        <taxon>Eukaryota</taxon>
        <taxon>Viridiplantae</taxon>
        <taxon>Streptophyta</taxon>
        <taxon>Embryophyta</taxon>
        <taxon>Tracheophyta</taxon>
        <taxon>Spermatophyta</taxon>
        <taxon>Magnoliopsida</taxon>
        <taxon>eudicotyledons</taxon>
        <taxon>Gunneridae</taxon>
        <taxon>Pentapetalae</taxon>
        <taxon>rosids</taxon>
        <taxon>malvids</taxon>
        <taxon>Malvales</taxon>
        <taxon>Dipterocarpaceae</taxon>
        <taxon>Rubroshorea</taxon>
    </lineage>
</organism>
<proteinExistence type="predicted"/>
<feature type="compositionally biased region" description="Basic and acidic residues" evidence="1">
    <location>
        <begin position="17"/>
        <end position="32"/>
    </location>
</feature>
<evidence type="ECO:0000313" key="3">
    <source>
        <dbReference type="Proteomes" id="UP001054252"/>
    </source>
</evidence>
<comment type="caution">
    <text evidence="2">The sequence shown here is derived from an EMBL/GenBank/DDBJ whole genome shotgun (WGS) entry which is preliminary data.</text>
</comment>
<dbReference type="AlphaFoldDB" id="A0AAV5LPL2"/>
<gene>
    <name evidence="2" type="ORF">SLEP1_g46885</name>
</gene>
<protein>
    <submittedName>
        <fullName evidence="2">Uncharacterized protein</fullName>
    </submittedName>
</protein>
<evidence type="ECO:0000313" key="2">
    <source>
        <dbReference type="EMBL" id="GKV39060.1"/>
    </source>
</evidence>
<feature type="compositionally biased region" description="Polar residues" evidence="1">
    <location>
        <begin position="34"/>
        <end position="47"/>
    </location>
</feature>
<accession>A0AAV5LPL2</accession>
<reference evidence="2 3" key="1">
    <citation type="journal article" date="2021" name="Commun. Biol.">
        <title>The genome of Shorea leprosula (Dipterocarpaceae) highlights the ecological relevance of drought in aseasonal tropical rainforests.</title>
        <authorList>
            <person name="Ng K.K.S."/>
            <person name="Kobayashi M.J."/>
            <person name="Fawcett J.A."/>
            <person name="Hatakeyama M."/>
            <person name="Paape T."/>
            <person name="Ng C.H."/>
            <person name="Ang C.C."/>
            <person name="Tnah L.H."/>
            <person name="Lee C.T."/>
            <person name="Nishiyama T."/>
            <person name="Sese J."/>
            <person name="O'Brien M.J."/>
            <person name="Copetti D."/>
            <person name="Mohd Noor M.I."/>
            <person name="Ong R.C."/>
            <person name="Putra M."/>
            <person name="Sireger I.Z."/>
            <person name="Indrioko S."/>
            <person name="Kosugi Y."/>
            <person name="Izuno A."/>
            <person name="Isagi Y."/>
            <person name="Lee S.L."/>
            <person name="Shimizu K.K."/>
        </authorList>
    </citation>
    <scope>NUCLEOTIDE SEQUENCE [LARGE SCALE GENOMIC DNA]</scope>
    <source>
        <strain evidence="2">214</strain>
    </source>
</reference>
<dbReference type="Proteomes" id="UP001054252">
    <property type="component" value="Unassembled WGS sequence"/>
</dbReference>
<name>A0AAV5LPL2_9ROSI</name>
<evidence type="ECO:0000256" key="1">
    <source>
        <dbReference type="SAM" id="MobiDB-lite"/>
    </source>
</evidence>